<dbReference type="PANTHER" id="PTHR11471">
    <property type="entry name" value="TUMOR NECROSIS FACTOR FAMILY MEMBER"/>
    <property type="match status" value="1"/>
</dbReference>
<dbReference type="InterPro" id="IPR008983">
    <property type="entry name" value="Tumour_necrosis_fac-like_dom"/>
</dbReference>
<feature type="transmembrane region" description="Helical" evidence="6">
    <location>
        <begin position="20"/>
        <end position="39"/>
    </location>
</feature>
<feature type="compositionally biased region" description="Low complexity" evidence="5">
    <location>
        <begin position="159"/>
        <end position="176"/>
    </location>
</feature>
<dbReference type="GO" id="GO:0016020">
    <property type="term" value="C:membrane"/>
    <property type="evidence" value="ECO:0007669"/>
    <property type="project" value="UniProtKB-SubCell"/>
</dbReference>
<dbReference type="InterPro" id="IPR006052">
    <property type="entry name" value="TNF_dom"/>
</dbReference>
<proteinExistence type="inferred from homology"/>
<dbReference type="SMART" id="SM00207">
    <property type="entry name" value="TNF"/>
    <property type="match status" value="1"/>
</dbReference>
<dbReference type="PANTHER" id="PTHR11471:SF13">
    <property type="entry name" value="TNF FAMILY PROFILE DOMAIN-CONTAINING PROTEIN"/>
    <property type="match status" value="1"/>
</dbReference>
<comment type="caution">
    <text evidence="8">The sequence shown here is derived from an EMBL/GenBank/DDBJ whole genome shotgun (WGS) entry which is preliminary data.</text>
</comment>
<evidence type="ECO:0000256" key="2">
    <source>
        <dbReference type="ARBA" id="ARBA00008670"/>
    </source>
</evidence>
<evidence type="ECO:0000256" key="1">
    <source>
        <dbReference type="ARBA" id="ARBA00004370"/>
    </source>
</evidence>
<gene>
    <name evidence="8" type="ORF">PoB_007530500</name>
</gene>
<keyword evidence="6" id="KW-0812">Transmembrane</keyword>
<name>A0AAV4DXQ7_9GAST</name>
<dbReference type="AlphaFoldDB" id="A0AAV4DXQ7"/>
<evidence type="ECO:0000313" key="8">
    <source>
        <dbReference type="EMBL" id="GFO48800.1"/>
    </source>
</evidence>
<dbReference type="GO" id="GO:0005615">
    <property type="term" value="C:extracellular space"/>
    <property type="evidence" value="ECO:0007669"/>
    <property type="project" value="UniProtKB-KW"/>
</dbReference>
<protein>
    <submittedName>
        <fullName evidence="8">Tumor necrosis factor ligand superfamily member 11</fullName>
    </submittedName>
</protein>
<dbReference type="EMBL" id="BLXT01008455">
    <property type="protein sequence ID" value="GFO48800.1"/>
    <property type="molecule type" value="Genomic_DNA"/>
</dbReference>
<evidence type="ECO:0000256" key="6">
    <source>
        <dbReference type="SAM" id="Phobius"/>
    </source>
</evidence>
<dbReference type="Gene3D" id="2.60.120.40">
    <property type="match status" value="1"/>
</dbReference>
<dbReference type="PROSITE" id="PS50049">
    <property type="entry name" value="THD_2"/>
    <property type="match status" value="1"/>
</dbReference>
<organism evidence="8 9">
    <name type="scientific">Plakobranchus ocellatus</name>
    <dbReference type="NCBI Taxonomy" id="259542"/>
    <lineage>
        <taxon>Eukaryota</taxon>
        <taxon>Metazoa</taxon>
        <taxon>Spiralia</taxon>
        <taxon>Lophotrochozoa</taxon>
        <taxon>Mollusca</taxon>
        <taxon>Gastropoda</taxon>
        <taxon>Heterobranchia</taxon>
        <taxon>Euthyneura</taxon>
        <taxon>Panpulmonata</taxon>
        <taxon>Sacoglossa</taxon>
        <taxon>Placobranchoidea</taxon>
        <taxon>Plakobranchidae</taxon>
        <taxon>Plakobranchus</taxon>
    </lineage>
</organism>
<dbReference type="Pfam" id="PF00229">
    <property type="entry name" value="TNF"/>
    <property type="match status" value="1"/>
</dbReference>
<keyword evidence="4 6" id="KW-0472">Membrane</keyword>
<keyword evidence="3" id="KW-0202">Cytokine</keyword>
<keyword evidence="9" id="KW-1185">Reference proteome</keyword>
<evidence type="ECO:0000256" key="4">
    <source>
        <dbReference type="ARBA" id="ARBA00023136"/>
    </source>
</evidence>
<dbReference type="SUPFAM" id="SSF49842">
    <property type="entry name" value="TNF-like"/>
    <property type="match status" value="1"/>
</dbReference>
<dbReference type="GO" id="GO:0005125">
    <property type="term" value="F:cytokine activity"/>
    <property type="evidence" value="ECO:0007669"/>
    <property type="project" value="UniProtKB-KW"/>
</dbReference>
<dbReference type="Proteomes" id="UP000735302">
    <property type="component" value="Unassembled WGS sequence"/>
</dbReference>
<feature type="domain" description="THD" evidence="7">
    <location>
        <begin position="355"/>
        <end position="516"/>
    </location>
</feature>
<comment type="subcellular location">
    <subcellularLocation>
        <location evidence="1">Membrane</location>
    </subcellularLocation>
</comment>
<evidence type="ECO:0000259" key="7">
    <source>
        <dbReference type="PROSITE" id="PS50049"/>
    </source>
</evidence>
<evidence type="ECO:0000256" key="5">
    <source>
        <dbReference type="SAM" id="MobiDB-lite"/>
    </source>
</evidence>
<dbReference type="GO" id="GO:0006955">
    <property type="term" value="P:immune response"/>
    <property type="evidence" value="ECO:0007669"/>
    <property type="project" value="InterPro"/>
</dbReference>
<feature type="region of interest" description="Disordered" evidence="5">
    <location>
        <begin position="157"/>
        <end position="200"/>
    </location>
</feature>
<evidence type="ECO:0000313" key="9">
    <source>
        <dbReference type="Proteomes" id="UP000735302"/>
    </source>
</evidence>
<accession>A0AAV4DXQ7</accession>
<evidence type="ECO:0000256" key="3">
    <source>
        <dbReference type="ARBA" id="ARBA00022514"/>
    </source>
</evidence>
<feature type="region of interest" description="Disordered" evidence="5">
    <location>
        <begin position="80"/>
        <end position="113"/>
    </location>
</feature>
<keyword evidence="6" id="KW-1133">Transmembrane helix</keyword>
<reference evidence="8 9" key="1">
    <citation type="journal article" date="2021" name="Elife">
        <title>Chloroplast acquisition without the gene transfer in kleptoplastic sea slugs, Plakobranchus ocellatus.</title>
        <authorList>
            <person name="Maeda T."/>
            <person name="Takahashi S."/>
            <person name="Yoshida T."/>
            <person name="Shimamura S."/>
            <person name="Takaki Y."/>
            <person name="Nagai Y."/>
            <person name="Toyoda A."/>
            <person name="Suzuki Y."/>
            <person name="Arimoto A."/>
            <person name="Ishii H."/>
            <person name="Satoh N."/>
            <person name="Nishiyama T."/>
            <person name="Hasebe M."/>
            <person name="Maruyama T."/>
            <person name="Minagawa J."/>
            <person name="Obokata J."/>
            <person name="Shigenobu S."/>
        </authorList>
    </citation>
    <scope>NUCLEOTIDE SEQUENCE [LARGE SCALE GENOMIC DNA]</scope>
</reference>
<feature type="compositionally biased region" description="Basic and acidic residues" evidence="5">
    <location>
        <begin position="186"/>
        <end position="195"/>
    </location>
</feature>
<sequence length="516" mass="57781">MDNFQLKKLRKRQLVRVNLVYLQIAAVVLCILLVHFKLMSGFLASLDARVSFGEGFGLEPVKEECPPISGKVFQPLCDRLSDRQDRGNGDKGRQDPGNGDKGRQDPGNGDKDKQLNEAYLEDSLTSGPAWSVALAPGTMSRYDHSLESEQPLFEKPCYSNIRSSSGDNNSSGSIPNGHHHHSPTSDMREELDSPDLKSQPDTAGFLAQHQVLEARVARLQARLLLVGGITIVGFNILIVLSAVFFTKLHYDVAHHTHKPKLGTQMAAILQEGLCVPCEEFRLGPSPEEEMLLNLYRDESSGGGSSSRCCVNKPGELLELLKLYIERRFRLELAKGTVNAHWPTVSEGEVLAGPRPAAHFMMPRQDKSQVKNIRGRQYQIVQWLFNGDMAFTTGGAYHQHGRIVVPLDGYYFVYSQISFLEEIDPRSVYDPMYSNTSPSLSVYLYRYNMLYTKGGEEKLAQNSITKCWGQNKNIGEYTNSLGAVFFLRQKDEVFIKVSNLSMVVDEPKSTYFGLFKI</sequence>
<dbReference type="GO" id="GO:0005164">
    <property type="term" value="F:tumor necrosis factor receptor binding"/>
    <property type="evidence" value="ECO:0007669"/>
    <property type="project" value="InterPro"/>
</dbReference>
<feature type="transmembrane region" description="Helical" evidence="6">
    <location>
        <begin position="223"/>
        <end position="245"/>
    </location>
</feature>
<comment type="similarity">
    <text evidence="2">Belongs to the tumor necrosis factor family.</text>
</comment>